<evidence type="ECO:0000256" key="3">
    <source>
        <dbReference type="ARBA" id="ARBA00022525"/>
    </source>
</evidence>
<dbReference type="SUPFAM" id="SSF55797">
    <property type="entry name" value="PR-1-like"/>
    <property type="match status" value="1"/>
</dbReference>
<comment type="subcellular location">
    <subcellularLocation>
        <location evidence="1">Secreted</location>
    </subcellularLocation>
</comment>
<dbReference type="GO" id="GO:0015918">
    <property type="term" value="P:sterol transport"/>
    <property type="evidence" value="ECO:0007669"/>
    <property type="project" value="UniProtKB-ARBA"/>
</dbReference>
<dbReference type="PROSITE" id="PS01009">
    <property type="entry name" value="CRISP_1"/>
    <property type="match status" value="1"/>
</dbReference>
<dbReference type="Gene3D" id="3.40.33.10">
    <property type="entry name" value="CAP"/>
    <property type="match status" value="1"/>
</dbReference>
<evidence type="ECO:0000256" key="6">
    <source>
        <dbReference type="SAM" id="MobiDB-lite"/>
    </source>
</evidence>
<protein>
    <recommendedName>
        <fullName evidence="8">SCP domain-containing protein</fullName>
    </recommendedName>
</protein>
<organism evidence="9 10">
    <name type="scientific">Maudiozyma exigua</name>
    <name type="common">Yeast</name>
    <name type="synonym">Kazachstania exigua</name>
    <dbReference type="NCBI Taxonomy" id="34358"/>
    <lineage>
        <taxon>Eukaryota</taxon>
        <taxon>Fungi</taxon>
        <taxon>Dikarya</taxon>
        <taxon>Ascomycota</taxon>
        <taxon>Saccharomycotina</taxon>
        <taxon>Saccharomycetes</taxon>
        <taxon>Saccharomycetales</taxon>
        <taxon>Saccharomycetaceae</taxon>
        <taxon>Maudiozyma</taxon>
    </lineage>
</organism>
<dbReference type="Pfam" id="PF00188">
    <property type="entry name" value="CAP"/>
    <property type="match status" value="1"/>
</dbReference>
<evidence type="ECO:0000256" key="1">
    <source>
        <dbReference type="ARBA" id="ARBA00004613"/>
    </source>
</evidence>
<dbReference type="FunFam" id="3.40.33.10:FF:000012">
    <property type="entry name" value="Secreted protein PRY1"/>
    <property type="match status" value="1"/>
</dbReference>
<evidence type="ECO:0000256" key="2">
    <source>
        <dbReference type="ARBA" id="ARBA00009923"/>
    </source>
</evidence>
<dbReference type="CDD" id="cd05384">
    <property type="entry name" value="CAP_PRY1-like"/>
    <property type="match status" value="1"/>
</dbReference>
<accession>A0A9P6W4Q3</accession>
<name>A0A9P6W4Q3_MAUEX</name>
<dbReference type="PANTHER" id="PTHR10334">
    <property type="entry name" value="CYSTEINE-RICH SECRETORY PROTEIN-RELATED"/>
    <property type="match status" value="1"/>
</dbReference>
<dbReference type="InterPro" id="IPR001283">
    <property type="entry name" value="CRISP-related"/>
</dbReference>
<evidence type="ECO:0000256" key="4">
    <source>
        <dbReference type="ARBA" id="ARBA00022729"/>
    </source>
</evidence>
<feature type="signal peptide" evidence="7">
    <location>
        <begin position="1"/>
        <end position="19"/>
    </location>
</feature>
<dbReference type="InterPro" id="IPR035940">
    <property type="entry name" value="CAP_sf"/>
</dbReference>
<evidence type="ECO:0000313" key="9">
    <source>
        <dbReference type="EMBL" id="KAG0662441.1"/>
    </source>
</evidence>
<evidence type="ECO:0000259" key="8">
    <source>
        <dbReference type="SMART" id="SM00198"/>
    </source>
</evidence>
<keyword evidence="10" id="KW-1185">Reference proteome</keyword>
<dbReference type="InterPro" id="IPR014044">
    <property type="entry name" value="CAP_dom"/>
</dbReference>
<proteinExistence type="inferred from homology"/>
<dbReference type="AlphaFoldDB" id="A0A9P6W4Q3"/>
<feature type="domain" description="SCP" evidence="8">
    <location>
        <begin position="174"/>
        <end position="302"/>
    </location>
</feature>
<evidence type="ECO:0000256" key="7">
    <source>
        <dbReference type="SAM" id="SignalP"/>
    </source>
</evidence>
<dbReference type="GO" id="GO:0005576">
    <property type="term" value="C:extracellular region"/>
    <property type="evidence" value="ECO:0007669"/>
    <property type="project" value="UniProtKB-SubCell"/>
</dbReference>
<dbReference type="EMBL" id="PUHR01000145">
    <property type="protein sequence ID" value="KAG0662441.1"/>
    <property type="molecule type" value="Genomic_DNA"/>
</dbReference>
<dbReference type="GO" id="GO:0015908">
    <property type="term" value="P:fatty acid transport"/>
    <property type="evidence" value="ECO:0007669"/>
    <property type="project" value="UniProtKB-ARBA"/>
</dbReference>
<dbReference type="PROSITE" id="PS01010">
    <property type="entry name" value="CRISP_2"/>
    <property type="match status" value="1"/>
</dbReference>
<dbReference type="PRINTS" id="PR00837">
    <property type="entry name" value="V5TPXLIKE"/>
</dbReference>
<keyword evidence="4 7" id="KW-0732">Signal</keyword>
<keyword evidence="5" id="KW-0445">Lipid transport</keyword>
<comment type="similarity">
    <text evidence="2">Belongs to the CRISP family.</text>
</comment>
<evidence type="ECO:0000256" key="5">
    <source>
        <dbReference type="ARBA" id="ARBA00023055"/>
    </source>
</evidence>
<dbReference type="Proteomes" id="UP000750334">
    <property type="component" value="Unassembled WGS sequence"/>
</dbReference>
<evidence type="ECO:0000313" key="10">
    <source>
        <dbReference type="Proteomes" id="UP000750334"/>
    </source>
</evidence>
<dbReference type="OrthoDB" id="337038at2759"/>
<comment type="caution">
    <text evidence="9">The sequence shown here is derived from an EMBL/GenBank/DDBJ whole genome shotgun (WGS) entry which is preliminary data.</text>
</comment>
<keyword evidence="3" id="KW-0964">Secreted</keyword>
<dbReference type="InterPro" id="IPR018244">
    <property type="entry name" value="Allrgn_V5/Tpx1_CS"/>
</dbReference>
<feature type="region of interest" description="Disordered" evidence="6">
    <location>
        <begin position="148"/>
        <end position="168"/>
    </location>
</feature>
<gene>
    <name evidence="9" type="ORF">C6P45_001094</name>
</gene>
<feature type="compositionally biased region" description="Low complexity" evidence="6">
    <location>
        <begin position="152"/>
        <end position="168"/>
    </location>
</feature>
<keyword evidence="5" id="KW-0813">Transport</keyword>
<sequence length="312" mass="32668">MKFSKSTLLSALTASTALAAPAVVTVTEHVHQDATVTVQGFVYQHDGAWTTTYVTLDGLAQIAHATTSAATPVAAATTTSASKGKVSAVAAAAVQKSASSAVQSSSKDAVQVTTKTTPTQTAAGVTVTAPGKDTTVQQTTTIKPSITQQYDTTPRTVTKTSTTTRPTESVNLSDFASSMLAEHNKKRELHQNTPDLTWSETLASYAQNYADNYDCSGNLVHSGGQYGENLAVGYGTTGAVDGWYNEIKNYDFSNPGFSSNTGHFSQLVWKSTTQVGCGVKSCGGVWGDYVICSYDPAGNVSGEYADNVEPLN</sequence>
<feature type="chain" id="PRO_5040460688" description="SCP domain-containing protein" evidence="7">
    <location>
        <begin position="20"/>
        <end position="312"/>
    </location>
</feature>
<reference evidence="9 10" key="1">
    <citation type="submission" date="2020-11" db="EMBL/GenBank/DDBJ databases">
        <title>Kefir isolates.</title>
        <authorList>
            <person name="Marcisauskas S."/>
            <person name="Kim Y."/>
            <person name="Blasche S."/>
        </authorList>
    </citation>
    <scope>NUCLEOTIDE SEQUENCE [LARGE SCALE GENOMIC DNA]</scope>
    <source>
        <strain evidence="9 10">OG2</strain>
    </source>
</reference>
<dbReference type="SMART" id="SM00198">
    <property type="entry name" value="SCP"/>
    <property type="match status" value="1"/>
</dbReference>